<dbReference type="InterPro" id="IPR006127">
    <property type="entry name" value="ZnuA-like"/>
</dbReference>
<feature type="signal peptide" evidence="6">
    <location>
        <begin position="1"/>
        <end position="24"/>
    </location>
</feature>
<evidence type="ECO:0000313" key="8">
    <source>
        <dbReference type="Proteomes" id="UP000632498"/>
    </source>
</evidence>
<sequence length="305" mass="34432">MFWRKSLVIATALVGALSTSTVYAAQKTDVIATIKPIHSLLSSLMKDVGTPILLIEDKVPLNYTPSEADLQKLKKADLVVWMGPELEASLSSTLSNSKNTFEMLSYSDFKVLPLRNDDTQRDPYIWLDVRNAEVMIDALYENLVKVDPAHEKQYGENRTTVKREIAALDRQFEFGFRAIAAGQSWLYHDTQQYFEQSYAFKVRDILAPKAGHEADMANMLTLRTKLNDMGPVCFFTEEGLTDKNLSFALDGSDTKVATLKSYGLSFKAGPNLYQEMMQYNFDTIANCFKNIGATYVEPTKRKKPE</sequence>
<protein>
    <recommendedName>
        <fullName evidence="2">High-affinity zinc uptake system protein ZnuA</fullName>
    </recommendedName>
</protein>
<dbReference type="Gene3D" id="3.40.50.1980">
    <property type="entry name" value="Nitrogenase molybdenum iron protein domain"/>
    <property type="match status" value="2"/>
</dbReference>
<gene>
    <name evidence="7" type="ORF">GCM10011332_05560</name>
</gene>
<dbReference type="AlphaFoldDB" id="A0A917BSF8"/>
<keyword evidence="5" id="KW-0406">Ion transport</keyword>
<dbReference type="RefSeq" id="WP_188661298.1">
    <property type="nucleotide sequence ID" value="NZ_BMHV01000003.1"/>
</dbReference>
<name>A0A917BSF8_9PROT</name>
<keyword evidence="5" id="KW-0864">Zinc transport</keyword>
<feature type="chain" id="PRO_5037249743" description="High-affinity zinc uptake system protein ZnuA" evidence="6">
    <location>
        <begin position="25"/>
        <end position="305"/>
    </location>
</feature>
<evidence type="ECO:0000256" key="2">
    <source>
        <dbReference type="ARBA" id="ARBA00015915"/>
    </source>
</evidence>
<proteinExistence type="inferred from homology"/>
<evidence type="ECO:0000256" key="3">
    <source>
        <dbReference type="ARBA" id="ARBA00022448"/>
    </source>
</evidence>
<evidence type="ECO:0000256" key="6">
    <source>
        <dbReference type="SAM" id="SignalP"/>
    </source>
</evidence>
<dbReference type="EMBL" id="BMHV01000003">
    <property type="protein sequence ID" value="GGF55060.1"/>
    <property type="molecule type" value="Genomic_DNA"/>
</dbReference>
<comment type="similarity">
    <text evidence="1">Belongs to the bacterial solute-binding protein 9 family.</text>
</comment>
<dbReference type="PANTHER" id="PTHR42953:SF3">
    <property type="entry name" value="HIGH-AFFINITY ZINC UPTAKE SYSTEM PROTEIN ZNUA"/>
    <property type="match status" value="1"/>
</dbReference>
<dbReference type="InterPro" id="IPR050492">
    <property type="entry name" value="Bact_metal-bind_prot9"/>
</dbReference>
<comment type="caution">
    <text evidence="7">The sequence shown here is derived from an EMBL/GenBank/DDBJ whole genome shotgun (WGS) entry which is preliminary data.</text>
</comment>
<dbReference type="SUPFAM" id="SSF53807">
    <property type="entry name" value="Helical backbone' metal receptor"/>
    <property type="match status" value="1"/>
</dbReference>
<dbReference type="GO" id="GO:0046872">
    <property type="term" value="F:metal ion binding"/>
    <property type="evidence" value="ECO:0007669"/>
    <property type="project" value="InterPro"/>
</dbReference>
<accession>A0A917BSF8</accession>
<dbReference type="Pfam" id="PF01297">
    <property type="entry name" value="ZnuA"/>
    <property type="match status" value="1"/>
</dbReference>
<reference evidence="7" key="1">
    <citation type="journal article" date="2014" name="Int. J. Syst. Evol. Microbiol.">
        <title>Complete genome sequence of Corynebacterium casei LMG S-19264T (=DSM 44701T), isolated from a smear-ripened cheese.</title>
        <authorList>
            <consortium name="US DOE Joint Genome Institute (JGI-PGF)"/>
            <person name="Walter F."/>
            <person name="Albersmeier A."/>
            <person name="Kalinowski J."/>
            <person name="Ruckert C."/>
        </authorList>
    </citation>
    <scope>NUCLEOTIDE SEQUENCE</scope>
    <source>
        <strain evidence="7">CGMCC 1.15254</strain>
    </source>
</reference>
<dbReference type="GO" id="GO:0006829">
    <property type="term" value="P:zinc ion transport"/>
    <property type="evidence" value="ECO:0007669"/>
    <property type="project" value="UniProtKB-KW"/>
</dbReference>
<reference evidence="7" key="2">
    <citation type="submission" date="2020-09" db="EMBL/GenBank/DDBJ databases">
        <authorList>
            <person name="Sun Q."/>
            <person name="Zhou Y."/>
        </authorList>
    </citation>
    <scope>NUCLEOTIDE SEQUENCE</scope>
    <source>
        <strain evidence="7">CGMCC 1.15254</strain>
    </source>
</reference>
<keyword evidence="5" id="KW-0862">Zinc</keyword>
<keyword evidence="8" id="KW-1185">Reference proteome</keyword>
<evidence type="ECO:0000313" key="7">
    <source>
        <dbReference type="EMBL" id="GGF55060.1"/>
    </source>
</evidence>
<dbReference type="Proteomes" id="UP000632498">
    <property type="component" value="Unassembled WGS sequence"/>
</dbReference>
<evidence type="ECO:0000256" key="4">
    <source>
        <dbReference type="ARBA" id="ARBA00022729"/>
    </source>
</evidence>
<evidence type="ECO:0000256" key="1">
    <source>
        <dbReference type="ARBA" id="ARBA00011028"/>
    </source>
</evidence>
<keyword evidence="3" id="KW-0813">Transport</keyword>
<organism evidence="7 8">
    <name type="scientific">Terasakiella brassicae</name>
    <dbReference type="NCBI Taxonomy" id="1634917"/>
    <lineage>
        <taxon>Bacteria</taxon>
        <taxon>Pseudomonadati</taxon>
        <taxon>Pseudomonadota</taxon>
        <taxon>Alphaproteobacteria</taxon>
        <taxon>Rhodospirillales</taxon>
        <taxon>Terasakiellaceae</taxon>
        <taxon>Terasakiella</taxon>
    </lineage>
</organism>
<evidence type="ECO:0000256" key="5">
    <source>
        <dbReference type="ARBA" id="ARBA00022906"/>
    </source>
</evidence>
<keyword evidence="4 6" id="KW-0732">Signal</keyword>
<dbReference type="PANTHER" id="PTHR42953">
    <property type="entry name" value="HIGH-AFFINITY ZINC UPTAKE SYSTEM PROTEIN ZNUA-RELATED"/>
    <property type="match status" value="1"/>
</dbReference>